<evidence type="ECO:0000256" key="3">
    <source>
        <dbReference type="ARBA" id="ARBA00022989"/>
    </source>
</evidence>
<evidence type="ECO:0000256" key="1">
    <source>
        <dbReference type="ARBA" id="ARBA00004370"/>
    </source>
</evidence>
<dbReference type="Proteomes" id="UP001386955">
    <property type="component" value="Unassembled WGS sequence"/>
</dbReference>
<dbReference type="GO" id="GO:0005737">
    <property type="term" value="C:cytoplasm"/>
    <property type="evidence" value="ECO:0007669"/>
    <property type="project" value="TreeGrafter"/>
</dbReference>
<proteinExistence type="predicted"/>
<evidence type="ECO:0000313" key="8">
    <source>
        <dbReference type="EMBL" id="KAK7406041.1"/>
    </source>
</evidence>
<feature type="transmembrane region" description="Helical" evidence="6">
    <location>
        <begin position="565"/>
        <end position="583"/>
    </location>
</feature>
<dbReference type="InterPro" id="IPR045120">
    <property type="entry name" value="Suco/Slp1-like"/>
</dbReference>
<keyword evidence="3 6" id="KW-1133">Transmembrane helix</keyword>
<dbReference type="SUPFAM" id="SSF49785">
    <property type="entry name" value="Galactose-binding domain-like"/>
    <property type="match status" value="1"/>
</dbReference>
<dbReference type="InterPro" id="IPR012919">
    <property type="entry name" value="SUN_dom"/>
</dbReference>
<feature type="domain" description="SUN" evidence="7">
    <location>
        <begin position="195"/>
        <end position="355"/>
    </location>
</feature>
<keyword evidence="9" id="KW-1185">Reference proteome</keyword>
<evidence type="ECO:0000259" key="7">
    <source>
        <dbReference type="PROSITE" id="PS51469"/>
    </source>
</evidence>
<evidence type="ECO:0000313" key="9">
    <source>
        <dbReference type="Proteomes" id="UP001386955"/>
    </source>
</evidence>
<comment type="subcellular location">
    <subcellularLocation>
        <location evidence="1">Membrane</location>
    </subcellularLocation>
</comment>
<keyword evidence="5" id="KW-0175">Coiled coil</keyword>
<dbReference type="PANTHER" id="PTHR12953:SF3">
    <property type="entry name" value="SUN DOMAIN-CONTAINING PROTEIN 5"/>
    <property type="match status" value="1"/>
</dbReference>
<organism evidence="8 9">
    <name type="scientific">Psophocarpus tetragonolobus</name>
    <name type="common">Winged bean</name>
    <name type="synonym">Dolichos tetragonolobus</name>
    <dbReference type="NCBI Taxonomy" id="3891"/>
    <lineage>
        <taxon>Eukaryota</taxon>
        <taxon>Viridiplantae</taxon>
        <taxon>Streptophyta</taxon>
        <taxon>Embryophyta</taxon>
        <taxon>Tracheophyta</taxon>
        <taxon>Spermatophyta</taxon>
        <taxon>Magnoliopsida</taxon>
        <taxon>eudicotyledons</taxon>
        <taxon>Gunneridae</taxon>
        <taxon>Pentapetalae</taxon>
        <taxon>rosids</taxon>
        <taxon>fabids</taxon>
        <taxon>Fabales</taxon>
        <taxon>Fabaceae</taxon>
        <taxon>Papilionoideae</taxon>
        <taxon>50 kb inversion clade</taxon>
        <taxon>NPAAA clade</taxon>
        <taxon>indigoferoid/millettioid clade</taxon>
        <taxon>Phaseoleae</taxon>
        <taxon>Psophocarpus</taxon>
    </lineage>
</organism>
<dbReference type="Pfam" id="PF07738">
    <property type="entry name" value="Sad1_UNC"/>
    <property type="match status" value="1"/>
</dbReference>
<feature type="transmembrane region" description="Helical" evidence="6">
    <location>
        <begin position="85"/>
        <end position="106"/>
    </location>
</feature>
<dbReference type="GO" id="GO:0034975">
    <property type="term" value="P:protein folding in endoplasmic reticulum"/>
    <property type="evidence" value="ECO:0007669"/>
    <property type="project" value="TreeGrafter"/>
</dbReference>
<feature type="transmembrane region" description="Helical" evidence="6">
    <location>
        <begin position="604"/>
        <end position="621"/>
    </location>
</feature>
<dbReference type="InterPro" id="IPR008979">
    <property type="entry name" value="Galactose-bd-like_sf"/>
</dbReference>
<keyword evidence="2 6" id="KW-0812">Transmembrane</keyword>
<feature type="coiled-coil region" evidence="5">
    <location>
        <begin position="462"/>
        <end position="507"/>
    </location>
</feature>
<gene>
    <name evidence="8" type="ORF">VNO78_07657</name>
</gene>
<evidence type="ECO:0000256" key="4">
    <source>
        <dbReference type="ARBA" id="ARBA00023136"/>
    </source>
</evidence>
<keyword evidence="4 6" id="KW-0472">Membrane</keyword>
<feature type="transmembrane region" description="Helical" evidence="6">
    <location>
        <begin position="29"/>
        <end position="52"/>
    </location>
</feature>
<reference evidence="8 9" key="1">
    <citation type="submission" date="2024-01" db="EMBL/GenBank/DDBJ databases">
        <title>The genomes of 5 underutilized Papilionoideae crops provide insights into root nodulation and disease resistanc.</title>
        <authorList>
            <person name="Jiang F."/>
        </authorList>
    </citation>
    <scope>NUCLEOTIDE SEQUENCE [LARGE SCALE GENOMIC DNA]</scope>
    <source>
        <strain evidence="8">DUOXIRENSHENG_FW03</strain>
        <tissue evidence="8">Leaves</tissue>
    </source>
</reference>
<comment type="caution">
    <text evidence="8">The sequence shown here is derived from an EMBL/GenBank/DDBJ whole genome shotgun (WGS) entry which is preliminary data.</text>
</comment>
<sequence>MLVLALCGIVAETRKCKVFFHSPRKLHSFIHFSLLLFSSLLFSSILFSLASINSSFIDEPMKLKHEVSSSSSPFHFQMSRHQCNISIFGLSFSFLFSLWCLLFFYIKLRLVHGTVPATIEFKESGSSNSLSPKLAKPSYSIAETTSLEQVFLHVLGNGSNLVCKPEPPQEDNKQDEKLHPDYDELRNMETAQEKTTRMNSELVNITHRLESDGSVYNYASESKGAKVVAHNKEAKGAKNILGKDHDKYLRNPCSVEEKFVVIELSEETLVDSVKIANFEHYSSNFKEFELAGSLSYPTEEWSKLGNFIAANVKHAQIFKLPEPMWVRYLKLSLLSHYGSEFYCTLSVVEVYGINAIERMLKDLIVASVGSVPDKLPVHNISDIPSLKSEDGQIDRNGKKVDTKNDTVAAEISSNDTTREFEAEVVKTSMTVNLVPDPVLDFRQQLNGRVAGDTVLKILMQKVRSVEVNLSTLEDYIKELNRRQGVKIPDLEKELSRLSESLGQSKSEIKDLQQWNTNMEKGISEVESWKDAVSSQLNELARENSMLRSDVRKIASNQANMEIKELAVLATSLVFVCLAVLEIVSVRMLTFSTYNADKVRQTIRGWVTLFVCCSVTIFIILFCS</sequence>
<evidence type="ECO:0000256" key="2">
    <source>
        <dbReference type="ARBA" id="ARBA00022692"/>
    </source>
</evidence>
<dbReference type="AlphaFoldDB" id="A0AAN9XSY3"/>
<protein>
    <recommendedName>
        <fullName evidence="7">SUN domain-containing protein</fullName>
    </recommendedName>
</protein>
<dbReference type="Gene3D" id="2.60.120.260">
    <property type="entry name" value="Galactose-binding domain-like"/>
    <property type="match status" value="1"/>
</dbReference>
<accession>A0AAN9XSY3</accession>
<evidence type="ECO:0000256" key="5">
    <source>
        <dbReference type="SAM" id="Coils"/>
    </source>
</evidence>
<dbReference type="PANTHER" id="PTHR12953">
    <property type="entry name" value="MEMBRANE PROTEIN CH1 RELATED"/>
    <property type="match status" value="1"/>
</dbReference>
<dbReference type="PROSITE" id="PS51469">
    <property type="entry name" value="SUN"/>
    <property type="match status" value="1"/>
</dbReference>
<name>A0AAN9XSY3_PSOTE</name>
<evidence type="ECO:0000256" key="6">
    <source>
        <dbReference type="SAM" id="Phobius"/>
    </source>
</evidence>
<dbReference type="GO" id="GO:0016020">
    <property type="term" value="C:membrane"/>
    <property type="evidence" value="ECO:0007669"/>
    <property type="project" value="UniProtKB-SubCell"/>
</dbReference>
<dbReference type="EMBL" id="JAYMYS010000002">
    <property type="protein sequence ID" value="KAK7406041.1"/>
    <property type="molecule type" value="Genomic_DNA"/>
</dbReference>